<gene>
    <name evidence="2" type="ORF">GCM10009601_11510</name>
</gene>
<dbReference type="Proteomes" id="UP001500973">
    <property type="component" value="Unassembled WGS sequence"/>
</dbReference>
<dbReference type="EMBL" id="BAAAIZ010000010">
    <property type="protein sequence ID" value="GAA1417454.1"/>
    <property type="molecule type" value="Genomic_DNA"/>
</dbReference>
<proteinExistence type="predicted"/>
<evidence type="ECO:0000313" key="2">
    <source>
        <dbReference type="EMBL" id="GAA1417454.1"/>
    </source>
</evidence>
<dbReference type="RefSeq" id="WP_344010530.1">
    <property type="nucleotide sequence ID" value="NZ_BAAAIZ010000010.1"/>
</dbReference>
<evidence type="ECO:0000259" key="1">
    <source>
        <dbReference type="PROSITE" id="PS50943"/>
    </source>
</evidence>
<dbReference type="InterPro" id="IPR010982">
    <property type="entry name" value="Lambda_DNA-bd_dom_sf"/>
</dbReference>
<feature type="domain" description="HTH cro/C1-type" evidence="1">
    <location>
        <begin position="20"/>
        <end position="75"/>
    </location>
</feature>
<reference evidence="2 3" key="1">
    <citation type="journal article" date="2019" name="Int. J. Syst. Evol. Microbiol.">
        <title>The Global Catalogue of Microorganisms (GCM) 10K type strain sequencing project: providing services to taxonomists for standard genome sequencing and annotation.</title>
        <authorList>
            <consortium name="The Broad Institute Genomics Platform"/>
            <consortium name="The Broad Institute Genome Sequencing Center for Infectious Disease"/>
            <person name="Wu L."/>
            <person name="Ma J."/>
        </authorList>
    </citation>
    <scope>NUCLEOTIDE SEQUENCE [LARGE SCALE GENOMIC DNA]</scope>
    <source>
        <strain evidence="2 3">JCM 11756</strain>
    </source>
</reference>
<dbReference type="SMART" id="SM00530">
    <property type="entry name" value="HTH_XRE"/>
    <property type="match status" value="1"/>
</dbReference>
<organism evidence="2 3">
    <name type="scientific">Streptomyces thermospinosisporus</name>
    <dbReference type="NCBI Taxonomy" id="161482"/>
    <lineage>
        <taxon>Bacteria</taxon>
        <taxon>Bacillati</taxon>
        <taxon>Actinomycetota</taxon>
        <taxon>Actinomycetes</taxon>
        <taxon>Kitasatosporales</taxon>
        <taxon>Streptomycetaceae</taxon>
        <taxon>Streptomyces</taxon>
    </lineage>
</organism>
<evidence type="ECO:0000313" key="3">
    <source>
        <dbReference type="Proteomes" id="UP001500973"/>
    </source>
</evidence>
<dbReference type="InterPro" id="IPR001387">
    <property type="entry name" value="Cro/C1-type_HTH"/>
</dbReference>
<name>A0ABN1YRC7_9ACTN</name>
<accession>A0ABN1YRC7</accession>
<dbReference type="PROSITE" id="PS50943">
    <property type="entry name" value="HTH_CROC1"/>
    <property type="match status" value="1"/>
</dbReference>
<keyword evidence="3" id="KW-1185">Reference proteome</keyword>
<comment type="caution">
    <text evidence="2">The sequence shown here is derived from an EMBL/GenBank/DDBJ whole genome shotgun (WGS) entry which is preliminary data.</text>
</comment>
<sequence>MWQAKAVREAARAGDYGKVIELVRQDRRMTQAQLGGAIGLSQSAVSRLEKRGARTYSTEVLAAASAHLGIPPSWVGLADSRSPGHVNGDDDVDRRRFLGGVAATAAMPVLTALPHRDGPSEGRAAALRLSTSAYRRLDGSTPSRDLSEAVKSHMRLIQSITAKATGEGDRHRLAAVGSEAASLAGWLAWDMGDNGSARTWYGSALKAARASGDPLLVAYQAGSLAQFEAHAGNGTEALNLAGRARRVLGDRCPPVAEAWLLSVEALAHAAGGDRRSTDRALTASRAAAEALPGDPPPWPWVFAFDPEKVAACRVTCGARLGLADWVLSDDVEALATGHAKQRALLLLDIAAGHLAGGRIEPAFALARWALDTGLTYKSGRVVERARALRRTLTTGAPPKVVRDFDERLHGAYL</sequence>
<dbReference type="CDD" id="cd00093">
    <property type="entry name" value="HTH_XRE"/>
    <property type="match status" value="1"/>
</dbReference>
<dbReference type="Gene3D" id="1.10.260.40">
    <property type="entry name" value="lambda repressor-like DNA-binding domains"/>
    <property type="match status" value="1"/>
</dbReference>
<dbReference type="SUPFAM" id="SSF47413">
    <property type="entry name" value="lambda repressor-like DNA-binding domains"/>
    <property type="match status" value="1"/>
</dbReference>
<protein>
    <recommendedName>
        <fullName evidence="1">HTH cro/C1-type domain-containing protein</fullName>
    </recommendedName>
</protein>
<dbReference type="Pfam" id="PF01381">
    <property type="entry name" value="HTH_3"/>
    <property type="match status" value="1"/>
</dbReference>